<accession>A0ABQ9DXC1</accession>
<dbReference type="SUPFAM" id="SSF50729">
    <property type="entry name" value="PH domain-like"/>
    <property type="match status" value="1"/>
</dbReference>
<keyword evidence="3" id="KW-1185">Reference proteome</keyword>
<comment type="caution">
    <text evidence="2">The sequence shown here is derived from an EMBL/GenBank/DDBJ whole genome shotgun (WGS) entry which is preliminary data.</text>
</comment>
<dbReference type="InterPro" id="IPR006020">
    <property type="entry name" value="PTB/PI_dom"/>
</dbReference>
<feature type="domain" description="PID" evidence="1">
    <location>
        <begin position="8"/>
        <end position="106"/>
    </location>
</feature>
<dbReference type="EMBL" id="JARBDR010000923">
    <property type="protein sequence ID" value="KAJ8297906.1"/>
    <property type="molecule type" value="Genomic_DNA"/>
</dbReference>
<dbReference type="PROSITE" id="PS01179">
    <property type="entry name" value="PID"/>
    <property type="match status" value="1"/>
</dbReference>
<dbReference type="Pfam" id="PF00640">
    <property type="entry name" value="PID"/>
    <property type="match status" value="1"/>
</dbReference>
<dbReference type="InterPro" id="IPR011993">
    <property type="entry name" value="PH-like_dom_sf"/>
</dbReference>
<evidence type="ECO:0000313" key="3">
    <source>
        <dbReference type="Proteomes" id="UP001217089"/>
    </source>
</evidence>
<dbReference type="Gene3D" id="2.30.29.30">
    <property type="entry name" value="Pleckstrin-homology domain (PH domain)/Phosphotyrosine-binding domain (PTB)"/>
    <property type="match status" value="1"/>
</dbReference>
<evidence type="ECO:0000259" key="1">
    <source>
        <dbReference type="PROSITE" id="PS01179"/>
    </source>
</evidence>
<proteinExistence type="predicted"/>
<organism evidence="2 3">
    <name type="scientific">Tegillarca granosa</name>
    <name type="common">Malaysian cockle</name>
    <name type="synonym">Anadara granosa</name>
    <dbReference type="NCBI Taxonomy" id="220873"/>
    <lineage>
        <taxon>Eukaryota</taxon>
        <taxon>Metazoa</taxon>
        <taxon>Spiralia</taxon>
        <taxon>Lophotrochozoa</taxon>
        <taxon>Mollusca</taxon>
        <taxon>Bivalvia</taxon>
        <taxon>Autobranchia</taxon>
        <taxon>Pteriomorphia</taxon>
        <taxon>Arcoida</taxon>
        <taxon>Arcoidea</taxon>
        <taxon>Arcidae</taxon>
        <taxon>Tegillarca</taxon>
    </lineage>
</organism>
<evidence type="ECO:0000313" key="2">
    <source>
        <dbReference type="EMBL" id="KAJ8297906.1"/>
    </source>
</evidence>
<reference evidence="2 3" key="1">
    <citation type="submission" date="2022-12" db="EMBL/GenBank/DDBJ databases">
        <title>Chromosome-level genome of Tegillarca granosa.</title>
        <authorList>
            <person name="Kim J."/>
        </authorList>
    </citation>
    <scope>NUCLEOTIDE SEQUENCE [LARGE SCALE GENOMIC DNA]</scope>
    <source>
        <strain evidence="2">Teg-2019</strain>
        <tissue evidence="2">Adductor muscle</tissue>
    </source>
</reference>
<dbReference type="Proteomes" id="UP001217089">
    <property type="component" value="Unassembled WGS sequence"/>
</dbReference>
<sequence>MASNSSPQYLTMYLGCAVLDRRYPPQFVMPWVMAEVKRRKGQFHEIKMEVLPHVIRATDFNLDTPIFEHKLINLSRFAKTHQDPRCFAYLNRQNLTSDFECHVFLAHDECMVKHGNHETIPQIVCLQKAENSTYT</sequence>
<gene>
    <name evidence="2" type="ORF">KUTeg_024437</name>
</gene>
<name>A0ABQ9DXC1_TEGGR</name>
<dbReference type="CDD" id="cd00934">
    <property type="entry name" value="PTB"/>
    <property type="match status" value="1"/>
</dbReference>
<protein>
    <recommendedName>
        <fullName evidence="1">PID domain-containing protein</fullName>
    </recommendedName>
</protein>